<dbReference type="EnsemblPlants" id="OPUNC09G15530.1">
    <property type="protein sequence ID" value="OPUNC09G15530.1"/>
    <property type="gene ID" value="OPUNC09G15530"/>
</dbReference>
<reference evidence="1" key="2">
    <citation type="submission" date="2018-05" db="EMBL/GenBank/DDBJ databases">
        <title>OpunRS2 (Oryza punctata Reference Sequence Version 2).</title>
        <authorList>
            <person name="Zhang J."/>
            <person name="Kudrna D."/>
            <person name="Lee S."/>
            <person name="Talag J."/>
            <person name="Welchert J."/>
            <person name="Wing R.A."/>
        </authorList>
    </citation>
    <scope>NUCLEOTIDE SEQUENCE [LARGE SCALE GENOMIC DNA]</scope>
</reference>
<reference evidence="1" key="1">
    <citation type="submission" date="2015-04" db="UniProtKB">
        <authorList>
            <consortium name="EnsemblPlants"/>
        </authorList>
    </citation>
    <scope>IDENTIFICATION</scope>
</reference>
<dbReference type="Proteomes" id="UP000026962">
    <property type="component" value="Chromosome 9"/>
</dbReference>
<proteinExistence type="predicted"/>
<dbReference type="Gramene" id="OPUNC09G15530.1">
    <property type="protein sequence ID" value="OPUNC09G15530.1"/>
    <property type="gene ID" value="OPUNC09G15530"/>
</dbReference>
<organism evidence="1">
    <name type="scientific">Oryza punctata</name>
    <name type="common">Red rice</name>
    <dbReference type="NCBI Taxonomy" id="4537"/>
    <lineage>
        <taxon>Eukaryota</taxon>
        <taxon>Viridiplantae</taxon>
        <taxon>Streptophyta</taxon>
        <taxon>Embryophyta</taxon>
        <taxon>Tracheophyta</taxon>
        <taxon>Spermatophyta</taxon>
        <taxon>Magnoliopsida</taxon>
        <taxon>Liliopsida</taxon>
        <taxon>Poales</taxon>
        <taxon>Poaceae</taxon>
        <taxon>BOP clade</taxon>
        <taxon>Oryzoideae</taxon>
        <taxon>Oryzeae</taxon>
        <taxon>Oryzinae</taxon>
        <taxon>Oryza</taxon>
    </lineage>
</organism>
<dbReference type="HOGENOM" id="CLU_2472954_0_0_1"/>
<sequence length="88" mass="9789">MTVKPAESMHALQIKFMGLVQPSIWWAPQGRDRGPNIIASWPSAVVSSLPLRLNQSPIQAVVHSPSHRLRRLSPALPLLRLHTPPPLH</sequence>
<keyword evidence="2" id="KW-1185">Reference proteome</keyword>
<accession>A0A0E0M3P1</accession>
<protein>
    <submittedName>
        <fullName evidence="1">Uncharacterized protein</fullName>
    </submittedName>
</protein>
<name>A0A0E0M3P1_ORYPU</name>
<dbReference type="AlphaFoldDB" id="A0A0E0M3P1"/>
<evidence type="ECO:0000313" key="1">
    <source>
        <dbReference type="EnsemblPlants" id="OPUNC09G15530.1"/>
    </source>
</evidence>
<evidence type="ECO:0000313" key="2">
    <source>
        <dbReference type="Proteomes" id="UP000026962"/>
    </source>
</evidence>